<keyword evidence="3" id="KW-1185">Reference proteome</keyword>
<dbReference type="Pfam" id="PF18701">
    <property type="entry name" value="DUF5641"/>
    <property type="match status" value="1"/>
</dbReference>
<evidence type="ECO:0000313" key="3">
    <source>
        <dbReference type="Proteomes" id="UP000708208"/>
    </source>
</evidence>
<name>A0A8J2NVM7_9HEXA</name>
<reference evidence="2" key="1">
    <citation type="submission" date="2021-06" db="EMBL/GenBank/DDBJ databases">
        <authorList>
            <person name="Hodson N. C."/>
            <person name="Mongue J. A."/>
            <person name="Jaron S. K."/>
        </authorList>
    </citation>
    <scope>NUCLEOTIDE SEQUENCE</scope>
</reference>
<accession>A0A8J2NVM7</accession>
<sequence length="191" mass="21880">MEDWSRASGSVLEAVVDDNAVRNVWERACVVKVHPGLDGEVRVSTVKIAAAGIYIPGKGAKRPVKVRLIRMSQKDSILKNKHYKQNGYKDNQPEALKDISEHIMSPVPQFFWVSPSLFKCEFSARLLLDWRVLDEESVSDHQYVWYRVSTKNQEPTYRYNIKNMVEDGSTNEPIFEEYGAQTSKWNPSTGK</sequence>
<dbReference type="AlphaFoldDB" id="A0A8J2NVM7"/>
<evidence type="ECO:0000259" key="1">
    <source>
        <dbReference type="Pfam" id="PF18701"/>
    </source>
</evidence>
<gene>
    <name evidence="2" type="ORF">AFUS01_LOCUS5815</name>
</gene>
<dbReference type="EMBL" id="CAJVCH010037532">
    <property type="protein sequence ID" value="CAG7716299.1"/>
    <property type="molecule type" value="Genomic_DNA"/>
</dbReference>
<evidence type="ECO:0000313" key="2">
    <source>
        <dbReference type="EMBL" id="CAG7716299.1"/>
    </source>
</evidence>
<feature type="domain" description="DUF5641" evidence="1">
    <location>
        <begin position="15"/>
        <end position="52"/>
    </location>
</feature>
<dbReference type="OrthoDB" id="415822at2759"/>
<dbReference type="InterPro" id="IPR040676">
    <property type="entry name" value="DUF5641"/>
</dbReference>
<proteinExistence type="predicted"/>
<dbReference type="Proteomes" id="UP000708208">
    <property type="component" value="Unassembled WGS sequence"/>
</dbReference>
<protein>
    <recommendedName>
        <fullName evidence="1">DUF5641 domain-containing protein</fullName>
    </recommendedName>
</protein>
<organism evidence="2 3">
    <name type="scientific">Allacma fusca</name>
    <dbReference type="NCBI Taxonomy" id="39272"/>
    <lineage>
        <taxon>Eukaryota</taxon>
        <taxon>Metazoa</taxon>
        <taxon>Ecdysozoa</taxon>
        <taxon>Arthropoda</taxon>
        <taxon>Hexapoda</taxon>
        <taxon>Collembola</taxon>
        <taxon>Symphypleona</taxon>
        <taxon>Sminthuridae</taxon>
        <taxon>Allacma</taxon>
    </lineage>
</organism>
<comment type="caution">
    <text evidence="2">The sequence shown here is derived from an EMBL/GenBank/DDBJ whole genome shotgun (WGS) entry which is preliminary data.</text>
</comment>